<evidence type="ECO:0000259" key="2">
    <source>
        <dbReference type="Pfam" id="PF05378"/>
    </source>
</evidence>
<dbReference type="GO" id="GO:0005829">
    <property type="term" value="C:cytosol"/>
    <property type="evidence" value="ECO:0007669"/>
    <property type="project" value="TreeGrafter"/>
</dbReference>
<dbReference type="STRING" id="1434123.MSVAZ_1320"/>
<organism evidence="3 4">
    <name type="scientific">Methanosarcina vacuolata Z-761</name>
    <dbReference type="NCBI Taxonomy" id="1434123"/>
    <lineage>
        <taxon>Archaea</taxon>
        <taxon>Methanobacteriati</taxon>
        <taxon>Methanobacteriota</taxon>
        <taxon>Stenosarchaea group</taxon>
        <taxon>Methanomicrobia</taxon>
        <taxon>Methanosarcinales</taxon>
        <taxon>Methanosarcinaceae</taxon>
        <taxon>Methanosarcina</taxon>
    </lineage>
</organism>
<dbReference type="AlphaFoldDB" id="A0A0E3Q2U0"/>
<dbReference type="InterPro" id="IPR045079">
    <property type="entry name" value="Oxoprolinase-like"/>
</dbReference>
<keyword evidence="4" id="KW-1185">Reference proteome</keyword>
<dbReference type="RefSeq" id="WP_048119692.1">
    <property type="nucleotide sequence ID" value="NZ_CP009520.1"/>
</dbReference>
<protein>
    <submittedName>
        <fullName evidence="3">N-methylhydantoinase (ATP-hydrolyzing)</fullName>
        <ecNumber evidence="3">3.5.2.14</ecNumber>
    </submittedName>
</protein>
<dbReference type="InterPro" id="IPR002821">
    <property type="entry name" value="Hydantoinase_A"/>
</dbReference>
<dbReference type="PANTHER" id="PTHR11365:SF2">
    <property type="entry name" value="5-OXOPROLINASE"/>
    <property type="match status" value="1"/>
</dbReference>
<dbReference type="EC" id="3.5.2.14" evidence="3"/>
<reference evidence="3 4" key="1">
    <citation type="submission" date="2014-07" db="EMBL/GenBank/DDBJ databases">
        <title>Methanogenic archaea and the global carbon cycle.</title>
        <authorList>
            <person name="Henriksen J.R."/>
            <person name="Luke J."/>
            <person name="Reinhart S."/>
            <person name="Benedict M.N."/>
            <person name="Youngblut N.D."/>
            <person name="Metcalf M.E."/>
            <person name="Whitaker R.J."/>
            <person name="Metcalf W.W."/>
        </authorList>
    </citation>
    <scope>NUCLEOTIDE SEQUENCE [LARGE SCALE GENOMIC DNA]</scope>
    <source>
        <strain evidence="3 4">Z-761</strain>
    </source>
</reference>
<dbReference type="PATRIC" id="fig|1434123.4.peg.1572"/>
<feature type="domain" description="Hydantoinase A/oxoprolinase" evidence="1">
    <location>
        <begin position="179"/>
        <end position="464"/>
    </location>
</feature>
<dbReference type="HOGENOM" id="CLU_014140_2_0_2"/>
<dbReference type="Pfam" id="PF05378">
    <property type="entry name" value="Hydant_A_N"/>
    <property type="match status" value="1"/>
</dbReference>
<dbReference type="Proteomes" id="UP000033096">
    <property type="component" value="Chromosome"/>
</dbReference>
<accession>A0A0E3Q2U0</accession>
<dbReference type="GO" id="GO:0006749">
    <property type="term" value="P:glutathione metabolic process"/>
    <property type="evidence" value="ECO:0007669"/>
    <property type="project" value="TreeGrafter"/>
</dbReference>
<evidence type="ECO:0000313" key="4">
    <source>
        <dbReference type="Proteomes" id="UP000033096"/>
    </source>
</evidence>
<evidence type="ECO:0000259" key="1">
    <source>
        <dbReference type="Pfam" id="PF01968"/>
    </source>
</evidence>
<dbReference type="InterPro" id="IPR043129">
    <property type="entry name" value="ATPase_NBD"/>
</dbReference>
<name>A0A0E3Q2U0_9EURY</name>
<gene>
    <name evidence="3" type="ORF">MSVAZ_1320</name>
</gene>
<sequence length="568" mass="61388">MLIGIDVGGTTTDAVLIQNGEVYSTAKVSTEHGNLLNSLLEALDAVSKDIPPEQLERVVFSTTVITNLIAEGKTDRVALVLIPGPGVNPASYTFPDSFYLKGAMDYRGREIDPLDEAEIRKTVGLIQKSGFSRAAIISKFGQRNPSHELRVEEIFREAYPGCKLELGHKVSGKLNFPRRIATAMLASATRERYQEFVDKINKALEERNIRAPVYILKADGGTLPVEKSIEFPVETIFSGPAASTIGALALTSEGETSVVVDIGGTTTDLALILSGKPLLASKGVKLGGFLTHVRAFAVRSIAIGGDSVVRVKDLDPGTKQITIGPDRAGPAYCMGGKETTPTDALKFLGLIEVGNPERASEAIKVTASELGKSETETASLIVDRVSQMIADAVNEMFFEWEQEPAYRVWEVLQEKNTRPENVVGIGGGAKGLIAEIAKKLNANPVIPAHAEVGNAIGAAVARPTLTLNLHIDTEQKVYSVAEEGEIVSLNTTKFKNLNKISLDEAETLAADLLRERAKDFGISEYANEAEIVNSEVFNVVNGWYTTGRLFDVNMQIPAGLIPEWKRRE</sequence>
<dbReference type="InterPro" id="IPR008040">
    <property type="entry name" value="Hydant_A_N"/>
</dbReference>
<dbReference type="GO" id="GO:0017168">
    <property type="term" value="F:5-oxoprolinase (ATP-hydrolyzing) activity"/>
    <property type="evidence" value="ECO:0007669"/>
    <property type="project" value="TreeGrafter"/>
</dbReference>
<evidence type="ECO:0000313" key="3">
    <source>
        <dbReference type="EMBL" id="AKB43589.1"/>
    </source>
</evidence>
<feature type="domain" description="Hydantoinase/oxoprolinase N-terminal" evidence="2">
    <location>
        <begin position="3"/>
        <end position="157"/>
    </location>
</feature>
<dbReference type="KEGG" id="mvc:MSVAZ_1320"/>
<dbReference type="Pfam" id="PF01968">
    <property type="entry name" value="Hydantoinase_A"/>
    <property type="match status" value="1"/>
</dbReference>
<dbReference type="SUPFAM" id="SSF53067">
    <property type="entry name" value="Actin-like ATPase domain"/>
    <property type="match status" value="1"/>
</dbReference>
<keyword evidence="3" id="KW-0378">Hydrolase</keyword>
<dbReference type="GeneID" id="24809740"/>
<dbReference type="PANTHER" id="PTHR11365">
    <property type="entry name" value="5-OXOPROLINASE RELATED"/>
    <property type="match status" value="1"/>
</dbReference>
<proteinExistence type="predicted"/>
<dbReference type="EMBL" id="CP009520">
    <property type="protein sequence ID" value="AKB43589.1"/>
    <property type="molecule type" value="Genomic_DNA"/>
</dbReference>
<dbReference type="GO" id="GO:0047423">
    <property type="term" value="F:N-methylhydantoinase (ATP-hydrolyzing) activity"/>
    <property type="evidence" value="ECO:0007669"/>
    <property type="project" value="UniProtKB-EC"/>
</dbReference>